<evidence type="ECO:0000256" key="1">
    <source>
        <dbReference type="SAM" id="SignalP"/>
    </source>
</evidence>
<protein>
    <submittedName>
        <fullName evidence="2">Uncharacterized protein</fullName>
    </submittedName>
</protein>
<dbReference type="EMBL" id="HACA01012870">
    <property type="protein sequence ID" value="CDW30231.1"/>
    <property type="molecule type" value="Transcribed_RNA"/>
</dbReference>
<feature type="chain" id="PRO_5005488189" evidence="1">
    <location>
        <begin position="28"/>
        <end position="375"/>
    </location>
</feature>
<dbReference type="PROSITE" id="PS51257">
    <property type="entry name" value="PROKAR_LIPOPROTEIN"/>
    <property type="match status" value="1"/>
</dbReference>
<keyword evidence="1" id="KW-0732">Signal</keyword>
<name>A0A0K2TXX2_LEPSM</name>
<evidence type="ECO:0000313" key="2">
    <source>
        <dbReference type="EMBL" id="CDW30231.1"/>
    </source>
</evidence>
<feature type="non-terminal residue" evidence="2">
    <location>
        <position position="375"/>
    </location>
</feature>
<reference evidence="2" key="1">
    <citation type="submission" date="2014-05" db="EMBL/GenBank/DDBJ databases">
        <authorList>
            <person name="Chronopoulou M."/>
        </authorList>
    </citation>
    <scope>NUCLEOTIDE SEQUENCE</scope>
    <source>
        <tissue evidence="2">Whole organism</tissue>
    </source>
</reference>
<feature type="signal peptide" evidence="1">
    <location>
        <begin position="1"/>
        <end position="27"/>
    </location>
</feature>
<sequence length="375" mass="43462">MSKRNILNALIILVSCVLLMHLVQDYALKKSTELNRSFQPLPMLSTFQVINQDKEWETEEQKKETSDRSIWISMSVCWSSNTKYHGKEQFPYTKAAIMSSTLWHKLTKAKVILQVVYSESNITNDLIEYKETLEEVGVRVILVPSNNMECVLKAQIIRVLIFQQPFVHPNDIVVTADVDAFVMTSNITKPLTILSTKKIWIYRYQLSKQTGYTFMMPFIGAVASTWGKILDYDEATGIPGMIQTYKKKMKMQDSYTWDVDQHIVTHSILKSRLCTLPKENTLWKEINLEYQEVDDKATCWHGGGIYEDCNNKLTARNLMIRYQGSECKWWHFYPDETEVDLKAKFKEIMSGEVGNRFIDALLNASKKIQLKTFGK</sequence>
<dbReference type="OrthoDB" id="10424862at2759"/>
<organism evidence="2">
    <name type="scientific">Lepeophtheirus salmonis</name>
    <name type="common">Salmon louse</name>
    <name type="synonym">Caligus salmonis</name>
    <dbReference type="NCBI Taxonomy" id="72036"/>
    <lineage>
        <taxon>Eukaryota</taxon>
        <taxon>Metazoa</taxon>
        <taxon>Ecdysozoa</taxon>
        <taxon>Arthropoda</taxon>
        <taxon>Crustacea</taxon>
        <taxon>Multicrustacea</taxon>
        <taxon>Hexanauplia</taxon>
        <taxon>Copepoda</taxon>
        <taxon>Siphonostomatoida</taxon>
        <taxon>Caligidae</taxon>
        <taxon>Lepeophtheirus</taxon>
    </lineage>
</organism>
<accession>A0A0K2TXX2</accession>
<dbReference type="AlphaFoldDB" id="A0A0K2TXX2"/>
<proteinExistence type="predicted"/>